<dbReference type="STRING" id="560819.SAMN05428998_101460"/>
<keyword evidence="2" id="KW-1185">Reference proteome</keyword>
<evidence type="ECO:0000313" key="2">
    <source>
        <dbReference type="Proteomes" id="UP000192917"/>
    </source>
</evidence>
<dbReference type="RefSeq" id="WP_085120799.1">
    <property type="nucleotide sequence ID" value="NZ_FWZX01000001.1"/>
</dbReference>
<accession>A0A1Y6B776</accession>
<protein>
    <submittedName>
        <fullName evidence="1">Uncharacterized protein</fullName>
    </submittedName>
</protein>
<organism evidence="1 2">
    <name type="scientific">Tistlia consotensis USBA 355</name>
    <dbReference type="NCBI Taxonomy" id="560819"/>
    <lineage>
        <taxon>Bacteria</taxon>
        <taxon>Pseudomonadati</taxon>
        <taxon>Pseudomonadota</taxon>
        <taxon>Alphaproteobacteria</taxon>
        <taxon>Rhodospirillales</taxon>
        <taxon>Rhodovibrionaceae</taxon>
        <taxon>Tistlia</taxon>
    </lineage>
</organism>
<sequence length="292" mass="31551">MAVPLLPQQPAPVTRRQVALTARHLRPIQGQLSALLLALRRETDAALGPRLRPVSGKSYPLGRCQPITEDVVARFRGRLARVDGPVERAIRRFLAEGGVIRPIWGALRGLYFQNALQVGGLYVDVANDTVTVTKPKIEILPLPESGFEAIRGPEHFAEIAERYWGARVFANHALPALAPILPIVSVVPGGEARLQSASDYMIDLFRRDGFALSEAWLAGGPVPPPEIVAELEARGRQVLGSGPVATGAAAAVAACRQARAAEVHRDEGWRDARVMDYLRLHASGQPAAPPPR</sequence>
<dbReference type="AlphaFoldDB" id="A0A1Y6B776"/>
<name>A0A1Y6B776_9PROT</name>
<reference evidence="1 2" key="1">
    <citation type="submission" date="2017-04" db="EMBL/GenBank/DDBJ databases">
        <authorList>
            <person name="Afonso C.L."/>
            <person name="Miller P.J."/>
            <person name="Scott M.A."/>
            <person name="Spackman E."/>
            <person name="Goraichik I."/>
            <person name="Dimitrov K.M."/>
            <person name="Suarez D.L."/>
            <person name="Swayne D.E."/>
        </authorList>
    </citation>
    <scope>NUCLEOTIDE SEQUENCE [LARGE SCALE GENOMIC DNA]</scope>
    <source>
        <strain evidence="1 2">USBA 355</strain>
    </source>
</reference>
<dbReference type="Proteomes" id="UP000192917">
    <property type="component" value="Unassembled WGS sequence"/>
</dbReference>
<dbReference type="EMBL" id="FWZX01000001">
    <property type="protein sequence ID" value="SME92051.1"/>
    <property type="molecule type" value="Genomic_DNA"/>
</dbReference>
<evidence type="ECO:0000313" key="1">
    <source>
        <dbReference type="EMBL" id="SME92051.1"/>
    </source>
</evidence>
<proteinExistence type="predicted"/>
<gene>
    <name evidence="1" type="ORF">SAMN05428998_101460</name>
</gene>